<dbReference type="Gene3D" id="1.10.357.10">
    <property type="entry name" value="Tetracycline Repressor, domain 2"/>
    <property type="match status" value="1"/>
</dbReference>
<dbReference type="PANTHER" id="PTHR30055:SF234">
    <property type="entry name" value="HTH-TYPE TRANSCRIPTIONAL REGULATOR BETI"/>
    <property type="match status" value="1"/>
</dbReference>
<dbReference type="Proteomes" id="UP000000322">
    <property type="component" value="Chromosome"/>
</dbReference>
<dbReference type="HOGENOM" id="CLU_083278_0_1_11"/>
<dbReference type="AlphaFoldDB" id="D1BG41"/>
<dbReference type="SUPFAM" id="SSF46689">
    <property type="entry name" value="Homeodomain-like"/>
    <property type="match status" value="1"/>
</dbReference>
<dbReference type="GO" id="GO:0003700">
    <property type="term" value="F:DNA-binding transcription factor activity"/>
    <property type="evidence" value="ECO:0007669"/>
    <property type="project" value="TreeGrafter"/>
</dbReference>
<protein>
    <submittedName>
        <fullName evidence="6">Transcriptional regulator</fullName>
    </submittedName>
</protein>
<evidence type="ECO:0000313" key="7">
    <source>
        <dbReference type="Proteomes" id="UP000000322"/>
    </source>
</evidence>
<dbReference type="STRING" id="446469.Sked_36720"/>
<keyword evidence="3" id="KW-0804">Transcription</keyword>
<dbReference type="KEGG" id="ske:Sked_36720"/>
<dbReference type="EMBL" id="CP001819">
    <property type="protein sequence ID" value="ACZ23558.1"/>
    <property type="molecule type" value="Genomic_DNA"/>
</dbReference>
<evidence type="ECO:0000256" key="4">
    <source>
        <dbReference type="PROSITE-ProRule" id="PRU00335"/>
    </source>
</evidence>
<reference evidence="6 7" key="1">
    <citation type="journal article" date="2009" name="Stand. Genomic Sci.">
        <title>Complete genome sequence of Sanguibacter keddieii type strain (ST-74).</title>
        <authorList>
            <person name="Ivanova N."/>
            <person name="Sikorski J."/>
            <person name="Sims D."/>
            <person name="Brettin T."/>
            <person name="Detter J.C."/>
            <person name="Han C."/>
            <person name="Lapidus A."/>
            <person name="Copeland A."/>
            <person name="Glavina Del Rio T."/>
            <person name="Nolan M."/>
            <person name="Chen F."/>
            <person name="Lucas S."/>
            <person name="Tice H."/>
            <person name="Cheng J.F."/>
            <person name="Bruce D."/>
            <person name="Goodwin L."/>
            <person name="Pitluck S."/>
            <person name="Pati A."/>
            <person name="Mavromatis K."/>
            <person name="Chen A."/>
            <person name="Palaniappan K."/>
            <person name="D'haeseleer P."/>
            <person name="Chain P."/>
            <person name="Bristow J."/>
            <person name="Eisen J.A."/>
            <person name="Markowitz V."/>
            <person name="Hugenholtz P."/>
            <person name="Goker M."/>
            <person name="Pukall R."/>
            <person name="Klenk H.P."/>
            <person name="Kyrpides N.C."/>
        </authorList>
    </citation>
    <scope>NUCLEOTIDE SEQUENCE [LARGE SCALE GENOMIC DNA]</scope>
    <source>
        <strain evidence="7">ATCC 51767 / DSM 10542 / NCFB 3025 / ST-74</strain>
    </source>
</reference>
<organism evidence="6 7">
    <name type="scientific">Sanguibacter keddieii (strain ATCC 51767 / DSM 10542 / NCFB 3025 / ST-74)</name>
    <dbReference type="NCBI Taxonomy" id="446469"/>
    <lineage>
        <taxon>Bacteria</taxon>
        <taxon>Bacillati</taxon>
        <taxon>Actinomycetota</taxon>
        <taxon>Actinomycetes</taxon>
        <taxon>Micrococcales</taxon>
        <taxon>Sanguibacteraceae</taxon>
        <taxon>Sanguibacter</taxon>
    </lineage>
</organism>
<keyword evidence="1" id="KW-0805">Transcription regulation</keyword>
<dbReference type="GO" id="GO:0000976">
    <property type="term" value="F:transcription cis-regulatory region binding"/>
    <property type="evidence" value="ECO:0007669"/>
    <property type="project" value="TreeGrafter"/>
</dbReference>
<evidence type="ECO:0000256" key="2">
    <source>
        <dbReference type="ARBA" id="ARBA00023125"/>
    </source>
</evidence>
<dbReference type="PANTHER" id="PTHR30055">
    <property type="entry name" value="HTH-TYPE TRANSCRIPTIONAL REGULATOR RUTR"/>
    <property type="match status" value="1"/>
</dbReference>
<proteinExistence type="predicted"/>
<feature type="DNA-binding region" description="H-T-H motif" evidence="4">
    <location>
        <begin position="26"/>
        <end position="45"/>
    </location>
</feature>
<dbReference type="PROSITE" id="PS50977">
    <property type="entry name" value="HTH_TETR_2"/>
    <property type="match status" value="1"/>
</dbReference>
<keyword evidence="7" id="KW-1185">Reference proteome</keyword>
<evidence type="ECO:0000256" key="3">
    <source>
        <dbReference type="ARBA" id="ARBA00023163"/>
    </source>
</evidence>
<dbReference type="eggNOG" id="COG1309">
    <property type="taxonomic scope" value="Bacteria"/>
</dbReference>
<name>D1BG41_SANKS</name>
<feature type="domain" description="HTH tetR-type" evidence="5">
    <location>
        <begin position="3"/>
        <end position="63"/>
    </location>
</feature>
<dbReference type="InterPro" id="IPR001647">
    <property type="entry name" value="HTH_TetR"/>
</dbReference>
<dbReference type="RefSeq" id="WP_012868626.1">
    <property type="nucleotide sequence ID" value="NC_013521.1"/>
</dbReference>
<dbReference type="InterPro" id="IPR009057">
    <property type="entry name" value="Homeodomain-like_sf"/>
</dbReference>
<gene>
    <name evidence="6" type="ordered locus">Sked_36720</name>
</gene>
<evidence type="ECO:0000256" key="1">
    <source>
        <dbReference type="ARBA" id="ARBA00023015"/>
    </source>
</evidence>
<dbReference type="PRINTS" id="PR00455">
    <property type="entry name" value="HTHTETR"/>
</dbReference>
<evidence type="ECO:0000313" key="6">
    <source>
        <dbReference type="EMBL" id="ACZ23558.1"/>
    </source>
</evidence>
<keyword evidence="2 4" id="KW-0238">DNA-binding</keyword>
<accession>D1BG41</accession>
<dbReference type="Pfam" id="PF00440">
    <property type="entry name" value="TetR_N"/>
    <property type="match status" value="1"/>
</dbReference>
<dbReference type="InterPro" id="IPR050109">
    <property type="entry name" value="HTH-type_TetR-like_transc_reg"/>
</dbReference>
<evidence type="ECO:0000259" key="5">
    <source>
        <dbReference type="PROSITE" id="PS50977"/>
    </source>
</evidence>
<sequence length="179" mass="19353">MPHSDRSAIIDGAATVFARHGYDRASVQAVADATGYSKAGLLHHVSSKKDLYQSVLAECQAQMERARDRVADLPVGPTRDRRAIEIYTELAFALPGHVSLLLSTIAPMGDKVREEVDAISPLLFEAFDGSGQVPERRTIRVTGALVAVGALTLAARETDDPASWRDEIVEAGYDTLGHR</sequence>